<organism evidence="1 2">
    <name type="scientific">Umbelopsis vinacea</name>
    <dbReference type="NCBI Taxonomy" id="44442"/>
    <lineage>
        <taxon>Eukaryota</taxon>
        <taxon>Fungi</taxon>
        <taxon>Fungi incertae sedis</taxon>
        <taxon>Mucoromycota</taxon>
        <taxon>Mucoromycotina</taxon>
        <taxon>Umbelopsidomycetes</taxon>
        <taxon>Umbelopsidales</taxon>
        <taxon>Umbelopsidaceae</taxon>
        <taxon>Umbelopsis</taxon>
    </lineage>
</organism>
<dbReference type="OrthoDB" id="2285625at2759"/>
<proteinExistence type="predicted"/>
<protein>
    <submittedName>
        <fullName evidence="1">Uncharacterized protein</fullName>
    </submittedName>
</protein>
<gene>
    <name evidence="1" type="ORF">INT44_008525</name>
</gene>
<evidence type="ECO:0000313" key="1">
    <source>
        <dbReference type="EMBL" id="KAG2181710.1"/>
    </source>
</evidence>
<comment type="caution">
    <text evidence="1">The sequence shown here is derived from an EMBL/GenBank/DDBJ whole genome shotgun (WGS) entry which is preliminary data.</text>
</comment>
<reference evidence="1" key="1">
    <citation type="submission" date="2020-12" db="EMBL/GenBank/DDBJ databases">
        <title>Metabolic potential, ecology and presence of endohyphal bacteria is reflected in genomic diversity of Mucoromycotina.</title>
        <authorList>
            <person name="Muszewska A."/>
            <person name="Okrasinska A."/>
            <person name="Steczkiewicz K."/>
            <person name="Drgas O."/>
            <person name="Orlowska M."/>
            <person name="Perlinska-Lenart U."/>
            <person name="Aleksandrzak-Piekarczyk T."/>
            <person name="Szatraj K."/>
            <person name="Zielenkiewicz U."/>
            <person name="Pilsyk S."/>
            <person name="Malc E."/>
            <person name="Mieczkowski P."/>
            <person name="Kruszewska J.S."/>
            <person name="Biernat P."/>
            <person name="Pawlowska J."/>
        </authorList>
    </citation>
    <scope>NUCLEOTIDE SEQUENCE</scope>
    <source>
        <strain evidence="1">WA0000051536</strain>
    </source>
</reference>
<evidence type="ECO:0000313" key="2">
    <source>
        <dbReference type="Proteomes" id="UP000612746"/>
    </source>
</evidence>
<dbReference type="Proteomes" id="UP000612746">
    <property type="component" value="Unassembled WGS sequence"/>
</dbReference>
<accession>A0A8H7PXT5</accession>
<dbReference type="AlphaFoldDB" id="A0A8H7PXT5"/>
<dbReference type="EMBL" id="JAEPRA010000008">
    <property type="protein sequence ID" value="KAG2181710.1"/>
    <property type="molecule type" value="Genomic_DNA"/>
</dbReference>
<name>A0A8H7PXT5_9FUNG</name>
<keyword evidence="2" id="KW-1185">Reference proteome</keyword>
<sequence>MSQQAVPFEIVNIIYEYVDCWDTRLSISLACREFSHELNSSITNLALPLFSPRGYNACKLAFNTTTVAKLELQDTEFPKHRVVLLKKYLRAFNRLQILLIVNSNVTEKSLHRLTAVLAMERPHLEVCLDHDDSIGRWVNAFRIRHRLVSHNIKVSCQFDDLHISLADDSQSQHEQSSGEDKFHISNIDSESRLDLDSNDLCETEPGGYSLDFIKAEKIRSIVSGQARVRNRVHDSSAALPRALDKVMDGDIIYKIAYEEHSTGDILPLRSYTMAMVENSVTDISSKYVEAVVYSNRIWFYVTHLNSFLQQGNGYDDCALPRKQTQDDGKPKAYIVNKQEHSAVWKELVIRVDNLELLVLGGFMGEIVSKKRVPFLGPSLNKEVIKLIDESEVFEILIPSAPVPCISAERSLRSYHRLDANRLWSFESARYAKTDFRLCHPLAYDMHTSRKVSIYPTASSLISAVLSIITVRRYSRSRRQQLLGLLAKSWDGCLAIQKYPKTHIETLSGFKQIIVRAAPKSSLLRPLQLLVKFDVLLGNKNEVSIAAHLPLVSKEALYLYKSVLAPAVKTANRYAINSLMTLV</sequence>